<feature type="region of interest" description="Disordered" evidence="1">
    <location>
        <begin position="131"/>
        <end position="176"/>
    </location>
</feature>
<dbReference type="Proteomes" id="UP001295684">
    <property type="component" value="Unassembled WGS sequence"/>
</dbReference>
<protein>
    <submittedName>
        <fullName evidence="2">Uncharacterized protein</fullName>
    </submittedName>
</protein>
<organism evidence="2 3">
    <name type="scientific">Euplotes crassus</name>
    <dbReference type="NCBI Taxonomy" id="5936"/>
    <lineage>
        <taxon>Eukaryota</taxon>
        <taxon>Sar</taxon>
        <taxon>Alveolata</taxon>
        <taxon>Ciliophora</taxon>
        <taxon>Intramacronucleata</taxon>
        <taxon>Spirotrichea</taxon>
        <taxon>Hypotrichia</taxon>
        <taxon>Euplotida</taxon>
        <taxon>Euplotidae</taxon>
        <taxon>Moneuplotes</taxon>
    </lineage>
</organism>
<feature type="compositionally biased region" description="Basic residues" evidence="1">
    <location>
        <begin position="134"/>
        <end position="147"/>
    </location>
</feature>
<evidence type="ECO:0000313" key="2">
    <source>
        <dbReference type="EMBL" id="CAI2365276.1"/>
    </source>
</evidence>
<proteinExistence type="predicted"/>
<feature type="compositionally biased region" description="Basic and acidic residues" evidence="1">
    <location>
        <begin position="155"/>
        <end position="171"/>
    </location>
</feature>
<evidence type="ECO:0000313" key="3">
    <source>
        <dbReference type="Proteomes" id="UP001295684"/>
    </source>
</evidence>
<evidence type="ECO:0000256" key="1">
    <source>
        <dbReference type="SAM" id="MobiDB-lite"/>
    </source>
</evidence>
<gene>
    <name evidence="2" type="ORF">ECRASSUSDP1_LOCUS6626</name>
</gene>
<accession>A0AAD1UA54</accession>
<comment type="caution">
    <text evidence="2">The sequence shown here is derived from an EMBL/GenBank/DDBJ whole genome shotgun (WGS) entry which is preliminary data.</text>
</comment>
<dbReference type="AlphaFoldDB" id="A0AAD1UA54"/>
<sequence>MLELRGPVSKFKSKLYSNRSSCNQTNVFRTKMIALAYNQKKAKNGSLKRHRRKLSIAVDEPKPESNEFILPKEITHQDSLGLVMPDKGGKTTSARINLIVSRKEKRKSILSNKNSSRKIQRNQLKREISERNKTQMKNKLKSMHYRKGSMTLKHNKSESKDDSKNFGDHSKSVSLNPKTYTHEKSRLGNKLKVNLKAKLISSNYVCRVSSTQNRREGKRLFKNRSKANVKAPTENSSEADINTKDLYSQIPDSEIILEDKPDTKLNIMKKIFSKNYNGEKNPKMSIKKLIRNYKKQKSESVRDSGIEDKHNYSYNDILARNYKPRAAGLPLLKPRQRKENLNIMKKYFK</sequence>
<dbReference type="EMBL" id="CAMPGE010006433">
    <property type="protein sequence ID" value="CAI2365276.1"/>
    <property type="molecule type" value="Genomic_DNA"/>
</dbReference>
<name>A0AAD1UA54_EUPCR</name>
<keyword evidence="3" id="KW-1185">Reference proteome</keyword>
<reference evidence="2" key="1">
    <citation type="submission" date="2023-07" db="EMBL/GenBank/DDBJ databases">
        <authorList>
            <consortium name="AG Swart"/>
            <person name="Singh M."/>
            <person name="Singh A."/>
            <person name="Seah K."/>
            <person name="Emmerich C."/>
        </authorList>
    </citation>
    <scope>NUCLEOTIDE SEQUENCE</scope>
    <source>
        <strain evidence="2">DP1</strain>
    </source>
</reference>